<evidence type="ECO:0000313" key="2">
    <source>
        <dbReference type="Proteomes" id="UP001064048"/>
    </source>
</evidence>
<protein>
    <submittedName>
        <fullName evidence="1">Uncharacterized protein</fullName>
    </submittedName>
</protein>
<dbReference type="Proteomes" id="UP001064048">
    <property type="component" value="Chromosome 12"/>
</dbReference>
<name>A0ACC0JXX0_CHOFU</name>
<keyword evidence="2" id="KW-1185">Reference proteome</keyword>
<organism evidence="1 2">
    <name type="scientific">Choristoneura fumiferana</name>
    <name type="common">Spruce budworm moth</name>
    <name type="synonym">Archips fumiferana</name>
    <dbReference type="NCBI Taxonomy" id="7141"/>
    <lineage>
        <taxon>Eukaryota</taxon>
        <taxon>Metazoa</taxon>
        <taxon>Ecdysozoa</taxon>
        <taxon>Arthropoda</taxon>
        <taxon>Hexapoda</taxon>
        <taxon>Insecta</taxon>
        <taxon>Pterygota</taxon>
        <taxon>Neoptera</taxon>
        <taxon>Endopterygota</taxon>
        <taxon>Lepidoptera</taxon>
        <taxon>Glossata</taxon>
        <taxon>Ditrysia</taxon>
        <taxon>Tortricoidea</taxon>
        <taxon>Tortricidae</taxon>
        <taxon>Tortricinae</taxon>
        <taxon>Choristoneura</taxon>
    </lineage>
</organism>
<comment type="caution">
    <text evidence="1">The sequence shown here is derived from an EMBL/GenBank/DDBJ whole genome shotgun (WGS) entry which is preliminary data.</text>
</comment>
<reference evidence="1 2" key="1">
    <citation type="journal article" date="2022" name="Genome Biol. Evol.">
        <title>The Spruce Budworm Genome: Reconstructing the Evolutionary History of Antifreeze Proteins.</title>
        <authorList>
            <person name="Beliveau C."/>
            <person name="Gagne P."/>
            <person name="Picq S."/>
            <person name="Vernygora O."/>
            <person name="Keeling C.I."/>
            <person name="Pinkney K."/>
            <person name="Doucet D."/>
            <person name="Wen F."/>
            <person name="Johnston J.S."/>
            <person name="Maaroufi H."/>
            <person name="Boyle B."/>
            <person name="Laroche J."/>
            <person name="Dewar K."/>
            <person name="Juretic N."/>
            <person name="Blackburn G."/>
            <person name="Nisole A."/>
            <person name="Brunet B."/>
            <person name="Brandao M."/>
            <person name="Lumley L."/>
            <person name="Duan J."/>
            <person name="Quan G."/>
            <person name="Lucarotti C.J."/>
            <person name="Roe A.D."/>
            <person name="Sperling F.A.H."/>
            <person name="Levesque R.C."/>
            <person name="Cusson M."/>
        </authorList>
    </citation>
    <scope>NUCLEOTIDE SEQUENCE [LARGE SCALE GENOMIC DNA]</scope>
    <source>
        <strain evidence="1">Glfc:IPQL:Cfum</strain>
    </source>
</reference>
<evidence type="ECO:0000313" key="1">
    <source>
        <dbReference type="EMBL" id="KAI8428798.1"/>
    </source>
</evidence>
<gene>
    <name evidence="1" type="ORF">MSG28_007470</name>
</gene>
<sequence length="519" mass="58647">MDYSTISNKTSCTEIADISNGDLAEKYYSLKKQFDNLSSNFDATKQELHEATRNYNTALDVQRYLTAELESHQAEEARKRTELNSRFTKLQEDISALREERTELVEAHAKELKQLNAEIRRLKEDNAFKDERKSPEPDTGELDEARAALSAALADAAAAKVALEETKQEILSWKMRSEELASEMGQMRETAEARREEVRAATEREAAALADLAEARAMLHQCTDSQGPEHAAKGNSIFAEVEDKRQEMAKNLIHMKQTNARLRRDLANKQSEVEALLHEKQTVWEQQAGAAAHYDRELIESYEERISQLEALSERQRRELARWFSKLPAPGSPAPGWLPAVLDHLKTQIVDAGMKTAKLKWDRAGYVCRMHPDRWVKVITDWVLCAGHWSRVPMDRLGPQSHMTGSAVRTSLEAKKPMNRTVLVTYQEYFVLHLPLQGCECERLRAEVLSLGAAQLASAAQVRDLRRKIALLSASSGNKLNANSPEAVEGTNKEEIPVYKTVQAKRLTPDEVKKKVSFN</sequence>
<proteinExistence type="predicted"/>
<dbReference type="EMBL" id="CM046112">
    <property type="protein sequence ID" value="KAI8428798.1"/>
    <property type="molecule type" value="Genomic_DNA"/>
</dbReference>
<accession>A0ACC0JXX0</accession>